<evidence type="ECO:0000256" key="1">
    <source>
        <dbReference type="ARBA" id="ARBA00004236"/>
    </source>
</evidence>
<keyword evidence="6" id="KW-0472">Membrane</keyword>
<keyword evidence="5" id="KW-1133">Transmembrane helix</keyword>
<keyword evidence="4" id="KW-0812">Transmembrane</keyword>
<comment type="caution">
    <text evidence="8">The sequence shown here is derived from an EMBL/GenBank/DDBJ whole genome shotgun (WGS) entry which is preliminary data.</text>
</comment>
<evidence type="ECO:0000256" key="2">
    <source>
        <dbReference type="ARBA" id="ARBA00007531"/>
    </source>
</evidence>
<evidence type="ECO:0000256" key="3">
    <source>
        <dbReference type="ARBA" id="ARBA00022475"/>
    </source>
</evidence>
<dbReference type="Pfam" id="PF05423">
    <property type="entry name" value="Mycobact_memb"/>
    <property type="match status" value="1"/>
</dbReference>
<feature type="non-terminal residue" evidence="8">
    <location>
        <position position="94"/>
    </location>
</feature>
<evidence type="ECO:0000256" key="7">
    <source>
        <dbReference type="SAM" id="SignalP"/>
    </source>
</evidence>
<dbReference type="InterPro" id="IPR008693">
    <property type="entry name" value="MmpS"/>
</dbReference>
<feature type="signal peptide" evidence="7">
    <location>
        <begin position="1"/>
        <end position="20"/>
    </location>
</feature>
<sequence>MKKSILKASLFMLITASVLMSCSKDDDHTKPSDSRTVKYEITGNATGTFDVTYISASGAGANEAPTSIPWSKEIVIQNGVAGIIINSAVIGATV</sequence>
<comment type="similarity">
    <text evidence="2">Belongs to the MmpS family.</text>
</comment>
<protein>
    <submittedName>
        <fullName evidence="8">MmpS family transport accessory protein</fullName>
    </submittedName>
</protein>
<evidence type="ECO:0000256" key="6">
    <source>
        <dbReference type="ARBA" id="ARBA00023136"/>
    </source>
</evidence>
<proteinExistence type="inferred from homology"/>
<keyword evidence="7" id="KW-0732">Signal</keyword>
<feature type="chain" id="PRO_5046908755" evidence="7">
    <location>
        <begin position="21"/>
        <end position="94"/>
    </location>
</feature>
<accession>A0ABV4TLD0</accession>
<gene>
    <name evidence="8" type="ORF">AAGV33_10930</name>
</gene>
<evidence type="ECO:0000256" key="5">
    <source>
        <dbReference type="ARBA" id="ARBA00022989"/>
    </source>
</evidence>
<dbReference type="PROSITE" id="PS51257">
    <property type="entry name" value="PROKAR_LIPOPROTEIN"/>
    <property type="match status" value="1"/>
</dbReference>
<organism evidence="8 9">
    <name type="scientific">Flavobacterium magnesitis</name>
    <dbReference type="NCBI Taxonomy" id="3138077"/>
    <lineage>
        <taxon>Bacteria</taxon>
        <taxon>Pseudomonadati</taxon>
        <taxon>Bacteroidota</taxon>
        <taxon>Flavobacteriia</taxon>
        <taxon>Flavobacteriales</taxon>
        <taxon>Flavobacteriaceae</taxon>
        <taxon>Flavobacterium</taxon>
    </lineage>
</organism>
<dbReference type="InterPro" id="IPR038468">
    <property type="entry name" value="MmpS_C"/>
</dbReference>
<dbReference type="Proteomes" id="UP001574170">
    <property type="component" value="Unassembled WGS sequence"/>
</dbReference>
<reference evidence="8 9" key="1">
    <citation type="submission" date="2024-04" db="EMBL/GenBank/DDBJ databases">
        <title>New Clade of Flavobacterium.</title>
        <authorList>
            <person name="Matos L."/>
            <person name="Proenca D.N."/>
            <person name="Fransisco R.M."/>
            <person name="Chung A.P."/>
            <person name="Maccario L."/>
            <person name="Sorensen S.J."/>
            <person name="Morais P.V."/>
        </authorList>
    </citation>
    <scope>NUCLEOTIDE SEQUENCE [LARGE SCALE GENOMIC DNA]</scope>
    <source>
        <strain evidence="8 9">FBOR7N2.3</strain>
    </source>
</reference>
<dbReference type="RefSeq" id="WP_373392058.1">
    <property type="nucleotide sequence ID" value="NZ_JBCFQK010000015.1"/>
</dbReference>
<dbReference type="Gene3D" id="2.60.40.2880">
    <property type="entry name" value="MmpS1-5, C-terminal soluble domain"/>
    <property type="match status" value="1"/>
</dbReference>
<evidence type="ECO:0000256" key="4">
    <source>
        <dbReference type="ARBA" id="ARBA00022692"/>
    </source>
</evidence>
<evidence type="ECO:0000313" key="9">
    <source>
        <dbReference type="Proteomes" id="UP001574170"/>
    </source>
</evidence>
<dbReference type="EMBL" id="JBCFQK010000015">
    <property type="protein sequence ID" value="MFA9194920.1"/>
    <property type="molecule type" value="Genomic_DNA"/>
</dbReference>
<comment type="subcellular location">
    <subcellularLocation>
        <location evidence="1">Cell membrane</location>
    </subcellularLocation>
</comment>
<keyword evidence="3" id="KW-1003">Cell membrane</keyword>
<evidence type="ECO:0000313" key="8">
    <source>
        <dbReference type="EMBL" id="MFA9194920.1"/>
    </source>
</evidence>
<name>A0ABV4TLD0_9FLAO</name>
<keyword evidence="9" id="KW-1185">Reference proteome</keyword>